<dbReference type="PANTHER" id="PTHR14237">
    <property type="entry name" value="MOLYBDOPTERIN COFACTOR SULFURASE MOSC"/>
    <property type="match status" value="1"/>
</dbReference>
<evidence type="ECO:0000259" key="1">
    <source>
        <dbReference type="PROSITE" id="PS51340"/>
    </source>
</evidence>
<proteinExistence type="predicted"/>
<dbReference type="OrthoDB" id="17255at2759"/>
<organism evidence="2 3">
    <name type="scientific">Truncatella angustata</name>
    <dbReference type="NCBI Taxonomy" id="152316"/>
    <lineage>
        <taxon>Eukaryota</taxon>
        <taxon>Fungi</taxon>
        <taxon>Dikarya</taxon>
        <taxon>Ascomycota</taxon>
        <taxon>Pezizomycotina</taxon>
        <taxon>Sordariomycetes</taxon>
        <taxon>Xylariomycetidae</taxon>
        <taxon>Amphisphaeriales</taxon>
        <taxon>Sporocadaceae</taxon>
        <taxon>Truncatella</taxon>
    </lineage>
</organism>
<dbReference type="InterPro" id="IPR005303">
    <property type="entry name" value="MOCOS_middle"/>
</dbReference>
<dbReference type="RefSeq" id="XP_045963704.1">
    <property type="nucleotide sequence ID" value="XM_046095313.1"/>
</dbReference>
<dbReference type="SUPFAM" id="SSF50800">
    <property type="entry name" value="PK beta-barrel domain-like"/>
    <property type="match status" value="1"/>
</dbReference>
<accession>A0A9P8UWP2</accession>
<reference evidence="2" key="1">
    <citation type="journal article" date="2021" name="Nat. Commun.">
        <title>Genetic determinants of endophytism in the Arabidopsis root mycobiome.</title>
        <authorList>
            <person name="Mesny F."/>
            <person name="Miyauchi S."/>
            <person name="Thiergart T."/>
            <person name="Pickel B."/>
            <person name="Atanasova L."/>
            <person name="Karlsson M."/>
            <person name="Huettel B."/>
            <person name="Barry K.W."/>
            <person name="Haridas S."/>
            <person name="Chen C."/>
            <person name="Bauer D."/>
            <person name="Andreopoulos W."/>
            <person name="Pangilinan J."/>
            <person name="LaButti K."/>
            <person name="Riley R."/>
            <person name="Lipzen A."/>
            <person name="Clum A."/>
            <person name="Drula E."/>
            <person name="Henrissat B."/>
            <person name="Kohler A."/>
            <person name="Grigoriev I.V."/>
            <person name="Martin F.M."/>
            <person name="Hacquard S."/>
        </authorList>
    </citation>
    <scope>NUCLEOTIDE SEQUENCE</scope>
    <source>
        <strain evidence="2">MPI-SDFR-AT-0073</strain>
    </source>
</reference>
<keyword evidence="3" id="KW-1185">Reference proteome</keyword>
<dbReference type="GeneID" id="70124206"/>
<sequence length="340" mass="38306">MMRITELYLYPIKALRPASITRSYINQQGFEHDRRFMLVKVEPDGGLKNVQTIHFPDCTRLFQEIDGDDVVVRYKAPEVPLIPATPEQSTALRVPLRPSTVGLQTIDITLMDSTGTAYRMADEYNKWFSACLGYEVVLVYLGDGKRPILAHTPPRPTMQKQGWLSTITSYVTSGQNSDMQEPDVEQDWLTFNEAAPLLITSEASLADVSARLPDDQNMDMKRFRPNIVVDGLEKWDEDFWGELVIGQSRHKLALTANCARCLSINIDYDTGRVANGEAGAVLKKLMKDRRVDTGNKWSPIFGRYAFLLDQNGADIAVGDNVTVTERIAQRDVWTWPKGSS</sequence>
<gene>
    <name evidence="2" type="ORF">BKA67DRAFT_18561</name>
</gene>
<feature type="domain" description="MOSC" evidence="1">
    <location>
        <begin position="146"/>
        <end position="324"/>
    </location>
</feature>
<protein>
    <submittedName>
        <fullName evidence="2">MOSC domain-containing protein</fullName>
    </submittedName>
</protein>
<comment type="caution">
    <text evidence="2">The sequence shown here is derived from an EMBL/GenBank/DDBJ whole genome shotgun (WGS) entry which is preliminary data.</text>
</comment>
<dbReference type="EMBL" id="JAGPXC010000001">
    <property type="protein sequence ID" value="KAH6659573.1"/>
    <property type="molecule type" value="Genomic_DNA"/>
</dbReference>
<dbReference type="PROSITE" id="PS51340">
    <property type="entry name" value="MOSC"/>
    <property type="match status" value="1"/>
</dbReference>
<dbReference type="GO" id="GO:0030151">
    <property type="term" value="F:molybdenum ion binding"/>
    <property type="evidence" value="ECO:0007669"/>
    <property type="project" value="InterPro"/>
</dbReference>
<dbReference type="SUPFAM" id="SSF141673">
    <property type="entry name" value="MOSC N-terminal domain-like"/>
    <property type="match status" value="1"/>
</dbReference>
<dbReference type="Proteomes" id="UP000758603">
    <property type="component" value="Unassembled WGS sequence"/>
</dbReference>
<dbReference type="InterPro" id="IPR011037">
    <property type="entry name" value="Pyrv_Knase-like_insert_dom_sf"/>
</dbReference>
<dbReference type="AlphaFoldDB" id="A0A9P8UWP2"/>
<dbReference type="Pfam" id="PF03473">
    <property type="entry name" value="MOSC"/>
    <property type="match status" value="1"/>
</dbReference>
<dbReference type="PANTHER" id="PTHR14237:SF34">
    <property type="entry name" value="MOSC DOMAIN PROTEIN (AFU_ORTHOLOGUE AFUA_2G07820)"/>
    <property type="match status" value="1"/>
</dbReference>
<dbReference type="GO" id="GO:0003824">
    <property type="term" value="F:catalytic activity"/>
    <property type="evidence" value="ECO:0007669"/>
    <property type="project" value="InterPro"/>
</dbReference>
<dbReference type="InterPro" id="IPR005302">
    <property type="entry name" value="MoCF_Sase_C"/>
</dbReference>
<dbReference type="GO" id="GO:0030170">
    <property type="term" value="F:pyridoxal phosphate binding"/>
    <property type="evidence" value="ECO:0007669"/>
    <property type="project" value="InterPro"/>
</dbReference>
<name>A0A9P8UWP2_9PEZI</name>
<dbReference type="Pfam" id="PF03476">
    <property type="entry name" value="MOSC_N"/>
    <property type="match status" value="1"/>
</dbReference>
<evidence type="ECO:0000313" key="2">
    <source>
        <dbReference type="EMBL" id="KAH6659573.1"/>
    </source>
</evidence>
<evidence type="ECO:0000313" key="3">
    <source>
        <dbReference type="Proteomes" id="UP000758603"/>
    </source>
</evidence>